<dbReference type="GO" id="GO:0000139">
    <property type="term" value="C:Golgi membrane"/>
    <property type="evidence" value="ECO:0007669"/>
    <property type="project" value="UniProtKB-SubCell"/>
</dbReference>
<gene>
    <name evidence="12" type="primary">Gcnt2</name>
</gene>
<dbReference type="OrthoDB" id="2019572at2759"/>
<evidence type="ECO:0000256" key="1">
    <source>
        <dbReference type="ARBA" id="ARBA00004323"/>
    </source>
</evidence>
<accession>A0A6P3EN83</accession>
<dbReference type="PANTHER" id="PTHR19297">
    <property type="entry name" value="GLYCOSYLTRANSFERASE 14 FAMILY MEMBER"/>
    <property type="match status" value="1"/>
</dbReference>
<proteinExistence type="inferred from homology"/>
<reference evidence="12" key="1">
    <citation type="submission" date="2025-08" db="UniProtKB">
        <authorList>
            <consortium name="RefSeq"/>
        </authorList>
    </citation>
    <scope>IDENTIFICATION</scope>
</reference>
<evidence type="ECO:0000313" key="12">
    <source>
        <dbReference type="RefSeq" id="XP_004628427.3"/>
    </source>
</evidence>
<dbReference type="FunCoup" id="A0A6P3EN83">
    <property type="interactions" value="481"/>
</dbReference>
<keyword evidence="7" id="KW-1133">Transmembrane helix</keyword>
<keyword evidence="11" id="KW-1185">Reference proteome</keyword>
<comment type="subcellular location">
    <subcellularLocation>
        <location evidence="1">Golgi apparatus membrane</location>
        <topology evidence="1">Single-pass type II membrane protein</topology>
    </subcellularLocation>
</comment>
<protein>
    <submittedName>
        <fullName evidence="12">N-acetyllactosaminide beta-1,6-N-acetylglucosaminyl-transferase isoform X1</fullName>
    </submittedName>
</protein>
<evidence type="ECO:0000313" key="11">
    <source>
        <dbReference type="Proteomes" id="UP000515203"/>
    </source>
</evidence>
<evidence type="ECO:0000256" key="2">
    <source>
        <dbReference type="ARBA" id="ARBA00004922"/>
    </source>
</evidence>
<dbReference type="GO" id="GO:0008375">
    <property type="term" value="F:acetylglucosaminyltransferase activity"/>
    <property type="evidence" value="ECO:0007669"/>
    <property type="project" value="TreeGrafter"/>
</dbReference>
<keyword evidence="5" id="KW-0812">Transmembrane</keyword>
<evidence type="ECO:0000256" key="9">
    <source>
        <dbReference type="ARBA" id="ARBA00023180"/>
    </source>
</evidence>
<evidence type="ECO:0000256" key="3">
    <source>
        <dbReference type="ARBA" id="ARBA00022676"/>
    </source>
</evidence>
<dbReference type="PANTHER" id="PTHR19297:SF183">
    <property type="entry name" value="N-ACETYLLACTOSAMINIDE BETA-1,6-N-ACETYLGLUCOSAMINYL-TRANSFERASE"/>
    <property type="match status" value="1"/>
</dbReference>
<keyword evidence="8" id="KW-0472">Membrane</keyword>
<dbReference type="Proteomes" id="UP000515203">
    <property type="component" value="Unplaced"/>
</dbReference>
<dbReference type="CTD" id="2651"/>
<keyword evidence="3" id="KW-0328">Glycosyltransferase</keyword>
<keyword evidence="4" id="KW-0808">Transferase</keyword>
<evidence type="ECO:0000256" key="4">
    <source>
        <dbReference type="ARBA" id="ARBA00022679"/>
    </source>
</evidence>
<name>A0A6P3EN83_OCTDE</name>
<dbReference type="GeneID" id="101570759"/>
<evidence type="ECO:0000256" key="10">
    <source>
        <dbReference type="ARBA" id="ARBA00038150"/>
    </source>
</evidence>
<evidence type="ECO:0000256" key="8">
    <source>
        <dbReference type="ARBA" id="ARBA00023136"/>
    </source>
</evidence>
<organism evidence="11 12">
    <name type="scientific">Octodon degus</name>
    <name type="common">Degu</name>
    <name type="synonym">Sciurus degus</name>
    <dbReference type="NCBI Taxonomy" id="10160"/>
    <lineage>
        <taxon>Eukaryota</taxon>
        <taxon>Metazoa</taxon>
        <taxon>Chordata</taxon>
        <taxon>Craniata</taxon>
        <taxon>Vertebrata</taxon>
        <taxon>Euteleostomi</taxon>
        <taxon>Mammalia</taxon>
        <taxon>Eutheria</taxon>
        <taxon>Euarchontoglires</taxon>
        <taxon>Glires</taxon>
        <taxon>Rodentia</taxon>
        <taxon>Hystricomorpha</taxon>
        <taxon>Octodontidae</taxon>
        <taxon>Octodon</taxon>
    </lineage>
</organism>
<comment type="pathway">
    <text evidence="2">Protein modification; protein glycosylation.</text>
</comment>
<dbReference type="GO" id="GO:0007179">
    <property type="term" value="P:transforming growth factor beta receptor signaling pathway"/>
    <property type="evidence" value="ECO:0007669"/>
    <property type="project" value="TreeGrafter"/>
</dbReference>
<sequence>MMNFWKNCCFAFAALSVVIFVIFYHSRLGPPQAYQRLNASGVAAVSLDACAQALGGRRAFVWGRAGQSLLGRAPCRDYLRLAHYITRPLSEEEAAFPLAYIMVVHKDFDTFERLFRAVYMPHNVYCVHVDAKASPEFKRAVRLLLDCFPNAFLASRMEPVVYAGFSRLQADLHCLRDLVASEVPWKYVINTCGQDFPLKTNKEIVQYLKGFKGKNITPGVLPPAHAVGRTKFVHREYLGKLGSFVINTYIRKSSPPHRLTIYFGTAYVALTREFANFVLDDQRAIDLLQWSKDTYSPDEHFWVTLNRIPGVPGSMPNASWTGNLRAVKWFDMEDKHGGCHGHYVHGICIYGNGDLKWLMNSPSLFANKFELNTYPLTVECLELRLRERTLNQSETAIQPSWYF</sequence>
<dbReference type="InParanoid" id="A0A6P3EN83"/>
<dbReference type="RefSeq" id="XP_004628427.3">
    <property type="nucleotide sequence ID" value="XM_004628370.3"/>
</dbReference>
<dbReference type="Pfam" id="PF02485">
    <property type="entry name" value="Branch"/>
    <property type="match status" value="1"/>
</dbReference>
<evidence type="ECO:0000256" key="5">
    <source>
        <dbReference type="ARBA" id="ARBA00022692"/>
    </source>
</evidence>
<comment type="similarity">
    <text evidence="10">Belongs to the glycosyltransferase 14 family.</text>
</comment>
<keyword evidence="9" id="KW-0325">Glycoprotein</keyword>
<evidence type="ECO:0000256" key="6">
    <source>
        <dbReference type="ARBA" id="ARBA00022968"/>
    </source>
</evidence>
<keyword evidence="6" id="KW-0735">Signal-anchor</keyword>
<dbReference type="AlphaFoldDB" id="A0A6P3EN83"/>
<evidence type="ECO:0000256" key="7">
    <source>
        <dbReference type="ARBA" id="ARBA00022989"/>
    </source>
</evidence>
<dbReference type="InterPro" id="IPR003406">
    <property type="entry name" value="Glyco_trans_14"/>
</dbReference>